<evidence type="ECO:0000256" key="4">
    <source>
        <dbReference type="ARBA" id="ARBA00022741"/>
    </source>
</evidence>
<gene>
    <name evidence="11" type="primary">obgE</name>
    <name evidence="8" type="synonym">obg</name>
    <name evidence="11" type="ORF">CINF_0238</name>
</gene>
<dbReference type="NCBIfam" id="NF008955">
    <property type="entry name" value="PRK12297.1"/>
    <property type="match status" value="1"/>
</dbReference>
<comment type="similarity">
    <text evidence="1 8">Belongs to the TRAFAC class OBG-HflX-like GTPase superfamily. OBG GTPase family.</text>
</comment>
<dbReference type="EC" id="3.6.5.-" evidence="8"/>
<dbReference type="InterPro" id="IPR027417">
    <property type="entry name" value="P-loop_NTPase"/>
</dbReference>
<dbReference type="SUPFAM" id="SSF82051">
    <property type="entry name" value="Obg GTP-binding protein N-terminal domain"/>
    <property type="match status" value="1"/>
</dbReference>
<dbReference type="GO" id="GO:0043022">
    <property type="term" value="F:ribosome binding"/>
    <property type="evidence" value="ECO:0007669"/>
    <property type="project" value="UniProtKB-ARBA"/>
</dbReference>
<dbReference type="GO" id="GO:0042254">
    <property type="term" value="P:ribosome biogenesis"/>
    <property type="evidence" value="ECO:0007669"/>
    <property type="project" value="UniProtKB-UniRule"/>
</dbReference>
<evidence type="ECO:0000256" key="3">
    <source>
        <dbReference type="ARBA" id="ARBA00022723"/>
    </source>
</evidence>
<dbReference type="Pfam" id="PF01926">
    <property type="entry name" value="MMR_HSR1"/>
    <property type="match status" value="1"/>
</dbReference>
<accession>A0A7H9CF32</accession>
<comment type="subunit">
    <text evidence="8">Monomer.</text>
</comment>
<dbReference type="HAMAP" id="MF_01454">
    <property type="entry name" value="GTPase_Obg"/>
    <property type="match status" value="1"/>
</dbReference>
<keyword evidence="12" id="KW-1185">Reference proteome</keyword>
<dbReference type="SUPFAM" id="SSF52540">
    <property type="entry name" value="P-loop containing nucleoside triphosphate hydrolases"/>
    <property type="match status" value="1"/>
</dbReference>
<dbReference type="GO" id="GO:0003924">
    <property type="term" value="F:GTPase activity"/>
    <property type="evidence" value="ECO:0007669"/>
    <property type="project" value="UniProtKB-UniRule"/>
</dbReference>
<dbReference type="NCBIfam" id="NF008956">
    <property type="entry name" value="PRK12299.1"/>
    <property type="match status" value="1"/>
</dbReference>
<evidence type="ECO:0000259" key="10">
    <source>
        <dbReference type="PROSITE" id="PS51883"/>
    </source>
</evidence>
<dbReference type="PROSITE" id="PS51883">
    <property type="entry name" value="OBG"/>
    <property type="match status" value="1"/>
</dbReference>
<dbReference type="RefSeq" id="WP_179975445.1">
    <property type="nucleotide sequence ID" value="NZ_CP049075.1"/>
</dbReference>
<feature type="binding site" evidence="8">
    <location>
        <begin position="190"/>
        <end position="194"/>
    </location>
    <ligand>
        <name>GTP</name>
        <dbReference type="ChEBI" id="CHEBI:37565"/>
    </ligand>
</feature>
<dbReference type="InterPro" id="IPR045086">
    <property type="entry name" value="OBG_GTPase"/>
</dbReference>
<keyword evidence="6 8" id="KW-0460">Magnesium</keyword>
<feature type="domain" description="OBG-type G" evidence="9">
    <location>
        <begin position="159"/>
        <end position="353"/>
    </location>
</feature>
<dbReference type="AlphaFoldDB" id="A0A7H9CF32"/>
<dbReference type="Proteomes" id="UP000509414">
    <property type="component" value="Chromosome"/>
</dbReference>
<feature type="binding site" evidence="8">
    <location>
        <position position="192"/>
    </location>
    <ligand>
        <name>Mg(2+)</name>
        <dbReference type="ChEBI" id="CHEBI:18420"/>
    </ligand>
</feature>
<proteinExistence type="inferred from homology"/>
<keyword evidence="4 8" id="KW-0547">Nucleotide-binding</keyword>
<evidence type="ECO:0000256" key="1">
    <source>
        <dbReference type="ARBA" id="ARBA00007699"/>
    </source>
</evidence>
<feature type="domain" description="Obg" evidence="10">
    <location>
        <begin position="1"/>
        <end position="158"/>
    </location>
</feature>
<dbReference type="PIRSF" id="PIRSF002401">
    <property type="entry name" value="GTP_bd_Obg/CgtA"/>
    <property type="match status" value="1"/>
</dbReference>
<dbReference type="CDD" id="cd01898">
    <property type="entry name" value="Obg"/>
    <property type="match status" value="1"/>
</dbReference>
<dbReference type="InterPro" id="IPR006073">
    <property type="entry name" value="GTP-bd"/>
</dbReference>
<evidence type="ECO:0000256" key="6">
    <source>
        <dbReference type="ARBA" id="ARBA00022842"/>
    </source>
</evidence>
<dbReference type="FunFam" id="2.70.210.12:FF:000001">
    <property type="entry name" value="GTPase Obg"/>
    <property type="match status" value="1"/>
</dbReference>
<dbReference type="InterPro" id="IPR014100">
    <property type="entry name" value="GTP-bd_Obg/CgtA"/>
</dbReference>
<keyword evidence="3 8" id="KW-0479">Metal-binding</keyword>
<dbReference type="GO" id="GO:0005737">
    <property type="term" value="C:cytoplasm"/>
    <property type="evidence" value="ECO:0007669"/>
    <property type="project" value="UniProtKB-SubCell"/>
</dbReference>
<feature type="binding site" evidence="8">
    <location>
        <position position="172"/>
    </location>
    <ligand>
        <name>Mg(2+)</name>
        <dbReference type="ChEBI" id="CHEBI:18420"/>
    </ligand>
</feature>
<feature type="binding site" evidence="8">
    <location>
        <begin position="212"/>
        <end position="215"/>
    </location>
    <ligand>
        <name>GTP</name>
        <dbReference type="ChEBI" id="CHEBI:37565"/>
    </ligand>
</feature>
<dbReference type="NCBIfam" id="TIGR02729">
    <property type="entry name" value="Obg_CgtA"/>
    <property type="match status" value="1"/>
</dbReference>
<dbReference type="PRINTS" id="PR00326">
    <property type="entry name" value="GTP1OBG"/>
</dbReference>
<keyword evidence="5 8" id="KW-0378">Hydrolase</keyword>
<evidence type="ECO:0000259" key="9">
    <source>
        <dbReference type="PROSITE" id="PS51710"/>
    </source>
</evidence>
<name>A0A7H9CF32_9BACT</name>
<feature type="binding site" evidence="8">
    <location>
        <begin position="281"/>
        <end position="284"/>
    </location>
    <ligand>
        <name>GTP</name>
        <dbReference type="ChEBI" id="CHEBI:37565"/>
    </ligand>
</feature>
<comment type="subcellular location">
    <subcellularLocation>
        <location evidence="8">Cytoplasm</location>
    </subcellularLocation>
</comment>
<evidence type="ECO:0000256" key="8">
    <source>
        <dbReference type="HAMAP-Rule" id="MF_01454"/>
    </source>
</evidence>
<dbReference type="GO" id="GO:0000287">
    <property type="term" value="F:magnesium ion binding"/>
    <property type="evidence" value="ECO:0007669"/>
    <property type="project" value="InterPro"/>
</dbReference>
<dbReference type="InterPro" id="IPR006169">
    <property type="entry name" value="GTP1_OBG_dom"/>
</dbReference>
<dbReference type="PROSITE" id="PS51710">
    <property type="entry name" value="G_OBG"/>
    <property type="match status" value="1"/>
</dbReference>
<comment type="function">
    <text evidence="8">An essential GTPase which binds GTP, GDP and possibly (p)ppGpp with moderate affinity, with high nucleotide exchange rates and a fairly low GTP hydrolysis rate. Plays a role in control of the cell cycle, stress response, ribosome biogenesis and in those bacteria that undergo differentiation, in morphogenesis control.</text>
</comment>
<reference evidence="11 12" key="1">
    <citation type="submission" date="2020-02" db="EMBL/GenBank/DDBJ databases">
        <title>Complete genome sequence of the novel Campylobacter species Candidatus Campylobacter infans.</title>
        <authorList>
            <person name="Duim B."/>
            <person name="Zomer A."/>
            <person name="van der Graaf L."/>
            <person name="Wagenaar J."/>
        </authorList>
    </citation>
    <scope>NUCLEOTIDE SEQUENCE [LARGE SCALE GENOMIC DNA]</scope>
    <source>
        <strain evidence="11 12">19S00001</strain>
    </source>
</reference>
<protein>
    <recommendedName>
        <fullName evidence="8">GTPase Obg</fullName>
        <ecNumber evidence="8">3.6.5.-</ecNumber>
    </recommendedName>
    <alternativeName>
        <fullName evidence="8">GTP-binding protein Obg</fullName>
    </alternativeName>
</protein>
<dbReference type="EMBL" id="CP049075">
    <property type="protein sequence ID" value="QLI04787.1"/>
    <property type="molecule type" value="Genomic_DNA"/>
</dbReference>
<sequence length="358" mass="39212">MFVDSVKFEIRSGKGGAGSKSFRREKFVELGGPDGGDGGDGGSVYFECSLNTHTLENYKGKRLLKAQDGFDGSGRKKHGKNGQDLILIVPPGTAVIDDENGEVLLDLTKDKERKILLKGGKGGLGNFHFKNSINQAPSYAQPGLLGQSLVIRLELKLIADVGLVGFPNVGKSTLISCISNARPQIANYEFTTLTPKLGQVSVDEFSGFVMADIPGIIRGASSGKGLGIEFLKHIERTKILLFMLDLAREDLNILEQFNALRDEINAFSPILASKEYAIALTRSDTCEKNALISSFNDFSKPFKQILTTQKNNLFLTSDFTEPLNNAPRFIIAISSPTKENINELKFALWQMLQTNIKF</sequence>
<evidence type="ECO:0000256" key="7">
    <source>
        <dbReference type="ARBA" id="ARBA00023134"/>
    </source>
</evidence>
<dbReference type="PANTHER" id="PTHR11702:SF31">
    <property type="entry name" value="MITOCHONDRIAL RIBOSOME-ASSOCIATED GTPASE 2"/>
    <property type="match status" value="1"/>
</dbReference>
<organism evidence="11 12">
    <name type="scientific">Candidatus Campylobacter infans</name>
    <dbReference type="NCBI Taxonomy" id="2561898"/>
    <lineage>
        <taxon>Bacteria</taxon>
        <taxon>Pseudomonadati</taxon>
        <taxon>Campylobacterota</taxon>
        <taxon>Epsilonproteobacteria</taxon>
        <taxon>Campylobacterales</taxon>
        <taxon>Campylobacteraceae</taxon>
        <taxon>Campylobacter</taxon>
    </lineage>
</organism>
<feature type="binding site" evidence="8">
    <location>
        <begin position="165"/>
        <end position="172"/>
    </location>
    <ligand>
        <name>GTP</name>
        <dbReference type="ChEBI" id="CHEBI:37565"/>
    </ligand>
</feature>
<feature type="binding site" evidence="8">
    <location>
        <begin position="334"/>
        <end position="336"/>
    </location>
    <ligand>
        <name>GTP</name>
        <dbReference type="ChEBI" id="CHEBI:37565"/>
    </ligand>
</feature>
<dbReference type="Gene3D" id="3.40.50.300">
    <property type="entry name" value="P-loop containing nucleotide triphosphate hydrolases"/>
    <property type="match status" value="1"/>
</dbReference>
<keyword evidence="2 8" id="KW-0963">Cytoplasm</keyword>
<evidence type="ECO:0000256" key="2">
    <source>
        <dbReference type="ARBA" id="ARBA00022490"/>
    </source>
</evidence>
<evidence type="ECO:0000313" key="11">
    <source>
        <dbReference type="EMBL" id="QLI04787.1"/>
    </source>
</evidence>
<dbReference type="InterPro" id="IPR031167">
    <property type="entry name" value="G_OBG"/>
</dbReference>
<dbReference type="PANTHER" id="PTHR11702">
    <property type="entry name" value="DEVELOPMENTALLY REGULATED GTP-BINDING PROTEIN-RELATED"/>
    <property type="match status" value="1"/>
</dbReference>
<dbReference type="GO" id="GO:0005525">
    <property type="term" value="F:GTP binding"/>
    <property type="evidence" value="ECO:0007669"/>
    <property type="project" value="UniProtKB-UniRule"/>
</dbReference>
<keyword evidence="7 8" id="KW-0342">GTP-binding</keyword>
<evidence type="ECO:0000256" key="5">
    <source>
        <dbReference type="ARBA" id="ARBA00022801"/>
    </source>
</evidence>
<dbReference type="KEGG" id="cinf:CINF_0238"/>
<dbReference type="Gene3D" id="2.70.210.12">
    <property type="entry name" value="GTP1/OBG domain"/>
    <property type="match status" value="1"/>
</dbReference>
<dbReference type="Pfam" id="PF01018">
    <property type="entry name" value="GTP1_OBG"/>
    <property type="match status" value="1"/>
</dbReference>
<comment type="cofactor">
    <cofactor evidence="8">
        <name>Mg(2+)</name>
        <dbReference type="ChEBI" id="CHEBI:18420"/>
    </cofactor>
</comment>
<evidence type="ECO:0000313" key="12">
    <source>
        <dbReference type="Proteomes" id="UP000509414"/>
    </source>
</evidence>
<dbReference type="InterPro" id="IPR036726">
    <property type="entry name" value="GTP1_OBG_dom_sf"/>
</dbReference>